<organism evidence="1 2">
    <name type="scientific">Cannabis sativa</name>
    <name type="common">Hemp</name>
    <name type="synonym">Marijuana</name>
    <dbReference type="NCBI Taxonomy" id="3483"/>
    <lineage>
        <taxon>Eukaryota</taxon>
        <taxon>Viridiplantae</taxon>
        <taxon>Streptophyta</taxon>
        <taxon>Embryophyta</taxon>
        <taxon>Tracheophyta</taxon>
        <taxon>Spermatophyta</taxon>
        <taxon>Magnoliopsida</taxon>
        <taxon>eudicotyledons</taxon>
        <taxon>Gunneridae</taxon>
        <taxon>Pentapetalae</taxon>
        <taxon>rosids</taxon>
        <taxon>fabids</taxon>
        <taxon>Rosales</taxon>
        <taxon>Cannabaceae</taxon>
        <taxon>Cannabis</taxon>
    </lineage>
</organism>
<accession>A0A803QHR7</accession>
<dbReference type="Gramene" id="evm.model.09.909">
    <property type="protein sequence ID" value="cds.evm.model.09.909"/>
    <property type="gene ID" value="evm.TU.09.909"/>
</dbReference>
<dbReference type="EMBL" id="UZAU01000741">
    <property type="status" value="NOT_ANNOTATED_CDS"/>
    <property type="molecule type" value="Genomic_DNA"/>
</dbReference>
<proteinExistence type="predicted"/>
<dbReference type="Proteomes" id="UP000596661">
    <property type="component" value="Chromosome 9"/>
</dbReference>
<keyword evidence="2" id="KW-1185">Reference proteome</keyword>
<protein>
    <submittedName>
        <fullName evidence="1">Uncharacterized protein</fullName>
    </submittedName>
</protein>
<sequence>MQLQCIQPDGSGSSLTIEADSLYFWKNVRVASCHFSCTFIISLAGVSIATVLDVPIIYIDDVAKKFTSNDVDDDAIALDVSDVIVTNATNDADVTNIIDTTNFSDDADTTWTTYISNDVDTTWATNILYDDEFADAAILPIDIGCSLTENSRR</sequence>
<name>A0A803QHR7_CANSA</name>
<reference evidence="1" key="2">
    <citation type="submission" date="2021-03" db="UniProtKB">
        <authorList>
            <consortium name="EnsemblPlants"/>
        </authorList>
    </citation>
    <scope>IDENTIFICATION</scope>
</reference>
<reference evidence="1" key="1">
    <citation type="submission" date="2018-11" db="EMBL/GenBank/DDBJ databases">
        <authorList>
            <person name="Grassa J C."/>
        </authorList>
    </citation>
    <scope>NUCLEOTIDE SEQUENCE [LARGE SCALE GENOMIC DNA]</scope>
</reference>
<evidence type="ECO:0000313" key="1">
    <source>
        <dbReference type="EnsemblPlants" id="cds.evm.model.09.909"/>
    </source>
</evidence>
<dbReference type="AlphaFoldDB" id="A0A803QHR7"/>
<evidence type="ECO:0000313" key="2">
    <source>
        <dbReference type="Proteomes" id="UP000596661"/>
    </source>
</evidence>
<dbReference type="EnsemblPlants" id="evm.model.09.909">
    <property type="protein sequence ID" value="cds.evm.model.09.909"/>
    <property type="gene ID" value="evm.TU.09.909"/>
</dbReference>